<proteinExistence type="predicted"/>
<dbReference type="Proteomes" id="UP000219259">
    <property type="component" value="Unassembled WGS sequence"/>
</dbReference>
<sequence>MFYNIKKNILRLKNIGVSLQRQHNFENQSCKQARHIQFMPHFLKIMVGDGAYLHVTDLPEER</sequence>
<reference evidence="1 2" key="1">
    <citation type="submission" date="2017-09" db="EMBL/GenBank/DDBJ databases">
        <title>Phase variable restriction modification systems are present in the genome sequences of periodontal pathogens Prevotella intermedia, Tannerella forsythia and Porphyromonas gingivalis.</title>
        <authorList>
            <person name="Haigh R.D."/>
            <person name="Crawford L."/>
            <person name="Ralph J."/>
            <person name="Wanford J."/>
            <person name="Vartoukian S.R."/>
            <person name="Hijazib K."/>
            <person name="Wade W."/>
            <person name="Oggioni M.R."/>
        </authorList>
    </citation>
    <scope>NUCLEOTIDE SEQUENCE [LARGE SCALE GENOMIC DNA]</scope>
    <source>
        <strain evidence="1 2">WW11663</strain>
    </source>
</reference>
<comment type="caution">
    <text evidence="1">The sequence shown here is derived from an EMBL/GenBank/DDBJ whole genome shotgun (WGS) entry which is preliminary data.</text>
</comment>
<gene>
    <name evidence="1" type="ORF">CLI86_09900</name>
</gene>
<evidence type="ECO:0000313" key="1">
    <source>
        <dbReference type="EMBL" id="PDP43140.1"/>
    </source>
</evidence>
<accession>A0A2A6E6C5</accession>
<organism evidence="1 2">
    <name type="scientific">Tannerella forsythia</name>
    <name type="common">Bacteroides forsythus</name>
    <dbReference type="NCBI Taxonomy" id="28112"/>
    <lineage>
        <taxon>Bacteria</taxon>
        <taxon>Pseudomonadati</taxon>
        <taxon>Bacteroidota</taxon>
        <taxon>Bacteroidia</taxon>
        <taxon>Bacteroidales</taxon>
        <taxon>Tannerellaceae</taxon>
        <taxon>Tannerella</taxon>
    </lineage>
</organism>
<dbReference type="AlphaFoldDB" id="A0A2A6E6C5"/>
<dbReference type="EMBL" id="NSLJ01000027">
    <property type="protein sequence ID" value="PDP43140.1"/>
    <property type="molecule type" value="Genomic_DNA"/>
</dbReference>
<name>A0A2A6E6C5_TANFO</name>
<protein>
    <submittedName>
        <fullName evidence="1">Uncharacterized protein</fullName>
    </submittedName>
</protein>
<evidence type="ECO:0000313" key="2">
    <source>
        <dbReference type="Proteomes" id="UP000219259"/>
    </source>
</evidence>